<proteinExistence type="predicted"/>
<dbReference type="CDD" id="cd00202">
    <property type="entry name" value="ZnF_GATA"/>
    <property type="match status" value="1"/>
</dbReference>
<keyword evidence="4" id="KW-0479">Metal-binding</keyword>
<keyword evidence="2" id="KW-0238">DNA-binding</keyword>
<dbReference type="PANTHER" id="PTHR46855">
    <property type="entry name" value="OSJNBB0038F03.10 PROTEIN"/>
    <property type="match status" value="1"/>
</dbReference>
<name>A0AAN7JB74_QUERU</name>
<dbReference type="InterPro" id="IPR000679">
    <property type="entry name" value="Znf_GATA"/>
</dbReference>
<comment type="caution">
    <text evidence="6">The sequence shown here is derived from an EMBL/GenBank/DDBJ whole genome shotgun (WGS) entry which is preliminary data.</text>
</comment>
<dbReference type="GO" id="GO:0008270">
    <property type="term" value="F:zinc ion binding"/>
    <property type="evidence" value="ECO:0007669"/>
    <property type="project" value="UniProtKB-KW"/>
</dbReference>
<evidence type="ECO:0000256" key="3">
    <source>
        <dbReference type="ARBA" id="ARBA00023163"/>
    </source>
</evidence>
<keyword evidence="7" id="KW-1185">Reference proteome</keyword>
<organism evidence="6 7">
    <name type="scientific">Quercus rubra</name>
    <name type="common">Northern red oak</name>
    <name type="synonym">Quercus borealis</name>
    <dbReference type="NCBI Taxonomy" id="3512"/>
    <lineage>
        <taxon>Eukaryota</taxon>
        <taxon>Viridiplantae</taxon>
        <taxon>Streptophyta</taxon>
        <taxon>Embryophyta</taxon>
        <taxon>Tracheophyta</taxon>
        <taxon>Spermatophyta</taxon>
        <taxon>Magnoliopsida</taxon>
        <taxon>eudicotyledons</taxon>
        <taxon>Gunneridae</taxon>
        <taxon>Pentapetalae</taxon>
        <taxon>rosids</taxon>
        <taxon>fabids</taxon>
        <taxon>Fagales</taxon>
        <taxon>Fagaceae</taxon>
        <taxon>Quercus</taxon>
    </lineage>
</organism>
<evidence type="ECO:0000313" key="6">
    <source>
        <dbReference type="EMBL" id="KAK4605126.1"/>
    </source>
</evidence>
<sequence>MGHTPLWRNGPPEKPVLCNACGSRYRIRGTLENYIPKHILKKPRKSRNTVHNAYLSMEEDGSGNCQQKSWVKVKRIPSRKRSPMTHRSLSPIERLQRDLCNLQKHQGPSESPEDVLIYNLNGPISSHEIGLGGILLKPPKHHSGQIRPSSKY</sequence>
<dbReference type="GO" id="GO:0043565">
    <property type="term" value="F:sequence-specific DNA binding"/>
    <property type="evidence" value="ECO:0007669"/>
    <property type="project" value="InterPro"/>
</dbReference>
<evidence type="ECO:0000256" key="2">
    <source>
        <dbReference type="ARBA" id="ARBA00023125"/>
    </source>
</evidence>
<keyword evidence="4" id="KW-0862">Zinc</keyword>
<evidence type="ECO:0000313" key="7">
    <source>
        <dbReference type="Proteomes" id="UP001324115"/>
    </source>
</evidence>
<dbReference type="InterPro" id="IPR013088">
    <property type="entry name" value="Znf_NHR/GATA"/>
</dbReference>
<feature type="domain" description="GATA-type" evidence="5">
    <location>
        <begin position="1"/>
        <end position="44"/>
    </location>
</feature>
<evidence type="ECO:0000256" key="1">
    <source>
        <dbReference type="ARBA" id="ARBA00023015"/>
    </source>
</evidence>
<evidence type="ECO:0000259" key="5">
    <source>
        <dbReference type="PROSITE" id="PS50114"/>
    </source>
</evidence>
<keyword evidence="3" id="KW-0804">Transcription</keyword>
<keyword evidence="1" id="KW-0805">Transcription regulation</keyword>
<protein>
    <recommendedName>
        <fullName evidence="5">GATA-type domain-containing protein</fullName>
    </recommendedName>
</protein>
<evidence type="ECO:0000256" key="4">
    <source>
        <dbReference type="PROSITE-ProRule" id="PRU00094"/>
    </source>
</evidence>
<accession>A0AAN7JB74</accession>
<dbReference type="GO" id="GO:0006355">
    <property type="term" value="P:regulation of DNA-templated transcription"/>
    <property type="evidence" value="ECO:0007669"/>
    <property type="project" value="InterPro"/>
</dbReference>
<dbReference type="PROSITE" id="PS50114">
    <property type="entry name" value="GATA_ZN_FINGER_2"/>
    <property type="match status" value="1"/>
</dbReference>
<dbReference type="Proteomes" id="UP001324115">
    <property type="component" value="Unassembled WGS sequence"/>
</dbReference>
<dbReference type="SMART" id="SM00401">
    <property type="entry name" value="ZnF_GATA"/>
    <property type="match status" value="1"/>
</dbReference>
<dbReference type="SUPFAM" id="SSF57716">
    <property type="entry name" value="Glucocorticoid receptor-like (DNA-binding domain)"/>
    <property type="match status" value="1"/>
</dbReference>
<dbReference type="InterPro" id="IPR044589">
    <property type="entry name" value="GATA26/27"/>
</dbReference>
<dbReference type="Gene3D" id="3.30.50.10">
    <property type="entry name" value="Erythroid Transcription Factor GATA-1, subunit A"/>
    <property type="match status" value="1"/>
</dbReference>
<dbReference type="AlphaFoldDB" id="A0AAN7JB74"/>
<dbReference type="Pfam" id="PF00320">
    <property type="entry name" value="GATA"/>
    <property type="match status" value="1"/>
</dbReference>
<dbReference type="EMBL" id="JAXUIC010000002">
    <property type="protein sequence ID" value="KAK4605126.1"/>
    <property type="molecule type" value="Genomic_DNA"/>
</dbReference>
<gene>
    <name evidence="6" type="ORF">RGQ29_013268</name>
</gene>
<reference evidence="6 7" key="1">
    <citation type="journal article" date="2023" name="G3 (Bethesda)">
        <title>A haplotype-resolved chromosome-scale genome for Quercus rubra L. provides insights into the genetics of adaptive traits for red oak species.</title>
        <authorList>
            <person name="Kapoor B."/>
            <person name="Jenkins J."/>
            <person name="Schmutz J."/>
            <person name="Zhebentyayeva T."/>
            <person name="Kuelheim C."/>
            <person name="Coggeshall M."/>
            <person name="Heim C."/>
            <person name="Lasky J.R."/>
            <person name="Leites L."/>
            <person name="Islam-Faridi N."/>
            <person name="Romero-Severson J."/>
            <person name="DeLeo V.L."/>
            <person name="Lucas S.M."/>
            <person name="Lazic D."/>
            <person name="Gailing O."/>
            <person name="Carlson J."/>
            <person name="Staton M."/>
        </authorList>
    </citation>
    <scope>NUCLEOTIDE SEQUENCE [LARGE SCALE GENOMIC DNA]</scope>
    <source>
        <strain evidence="6">Pseudo-F2</strain>
    </source>
</reference>
<dbReference type="PANTHER" id="PTHR46855:SF21">
    <property type="entry name" value="GATA ZINC FINGER PROTEIN"/>
    <property type="match status" value="1"/>
</dbReference>
<keyword evidence="4" id="KW-0863">Zinc-finger</keyword>